<dbReference type="InterPro" id="IPR036565">
    <property type="entry name" value="Mur-like_cat_sf"/>
</dbReference>
<dbReference type="InterPro" id="IPR004101">
    <property type="entry name" value="Mur_ligase_C"/>
</dbReference>
<gene>
    <name evidence="10" type="primary">murF</name>
    <name evidence="15" type="ORF">DI626_04785</name>
</gene>
<evidence type="ECO:0000256" key="1">
    <source>
        <dbReference type="ARBA" id="ARBA00022490"/>
    </source>
</evidence>
<proteinExistence type="inferred from homology"/>
<comment type="function">
    <text evidence="10 11">Involved in cell wall formation. Catalyzes the final step in the synthesis of UDP-N-acetylmuramoyl-pentapeptide, the precursor of murein.</text>
</comment>
<keyword evidence="1 10" id="KW-0963">Cytoplasm</keyword>
<evidence type="ECO:0000313" key="16">
    <source>
        <dbReference type="Proteomes" id="UP000249557"/>
    </source>
</evidence>
<keyword evidence="8 10" id="KW-0131">Cell cycle</keyword>
<keyword evidence="5 10" id="KW-0067">ATP-binding</keyword>
<dbReference type="GO" id="GO:0071555">
    <property type="term" value="P:cell wall organization"/>
    <property type="evidence" value="ECO:0007669"/>
    <property type="project" value="UniProtKB-KW"/>
</dbReference>
<evidence type="ECO:0000256" key="8">
    <source>
        <dbReference type="ARBA" id="ARBA00023306"/>
    </source>
</evidence>
<dbReference type="SUPFAM" id="SSF53244">
    <property type="entry name" value="MurD-like peptide ligases, peptide-binding domain"/>
    <property type="match status" value="1"/>
</dbReference>
<dbReference type="GO" id="GO:0005524">
    <property type="term" value="F:ATP binding"/>
    <property type="evidence" value="ECO:0007669"/>
    <property type="project" value="UniProtKB-UniRule"/>
</dbReference>
<dbReference type="PANTHER" id="PTHR43024:SF1">
    <property type="entry name" value="UDP-N-ACETYLMURAMOYL-TRIPEPTIDE--D-ALANYL-D-ALANINE LIGASE"/>
    <property type="match status" value="1"/>
</dbReference>
<dbReference type="Pfam" id="PF08245">
    <property type="entry name" value="Mur_ligase_M"/>
    <property type="match status" value="1"/>
</dbReference>
<dbReference type="Gene3D" id="3.40.1390.10">
    <property type="entry name" value="MurE/MurF, N-terminal domain"/>
    <property type="match status" value="1"/>
</dbReference>
<evidence type="ECO:0000256" key="10">
    <source>
        <dbReference type="HAMAP-Rule" id="MF_02019"/>
    </source>
</evidence>
<evidence type="ECO:0000313" key="15">
    <source>
        <dbReference type="EMBL" id="PZO87099.1"/>
    </source>
</evidence>
<feature type="domain" description="Mur ligase central" evidence="14">
    <location>
        <begin position="110"/>
        <end position="299"/>
    </location>
</feature>
<feature type="domain" description="Mur ligase N-terminal catalytic" evidence="12">
    <location>
        <begin position="28"/>
        <end position="74"/>
    </location>
</feature>
<dbReference type="Proteomes" id="UP000249557">
    <property type="component" value="Unassembled WGS sequence"/>
</dbReference>
<evidence type="ECO:0000259" key="13">
    <source>
        <dbReference type="Pfam" id="PF02875"/>
    </source>
</evidence>
<dbReference type="InterPro" id="IPR036615">
    <property type="entry name" value="Mur_ligase_C_dom_sf"/>
</dbReference>
<dbReference type="SUPFAM" id="SSF63418">
    <property type="entry name" value="MurE/MurF N-terminal domain"/>
    <property type="match status" value="1"/>
</dbReference>
<dbReference type="InterPro" id="IPR005863">
    <property type="entry name" value="UDP-N-AcMur_synth"/>
</dbReference>
<dbReference type="Pfam" id="PF02875">
    <property type="entry name" value="Mur_ligase_C"/>
    <property type="match status" value="1"/>
</dbReference>
<dbReference type="UniPathway" id="UPA00219"/>
<comment type="catalytic activity">
    <reaction evidence="10 11">
        <text>D-alanyl-D-alanine + UDP-N-acetyl-alpha-D-muramoyl-L-alanyl-gamma-D-glutamyl-meso-2,6-diaminopimelate + ATP = UDP-N-acetyl-alpha-D-muramoyl-L-alanyl-gamma-D-glutamyl-meso-2,6-diaminopimeloyl-D-alanyl-D-alanine + ADP + phosphate + H(+)</text>
        <dbReference type="Rhea" id="RHEA:28374"/>
        <dbReference type="ChEBI" id="CHEBI:15378"/>
        <dbReference type="ChEBI" id="CHEBI:30616"/>
        <dbReference type="ChEBI" id="CHEBI:43474"/>
        <dbReference type="ChEBI" id="CHEBI:57822"/>
        <dbReference type="ChEBI" id="CHEBI:61386"/>
        <dbReference type="ChEBI" id="CHEBI:83905"/>
        <dbReference type="ChEBI" id="CHEBI:456216"/>
        <dbReference type="EC" id="6.3.2.10"/>
    </reaction>
</comment>
<evidence type="ECO:0000256" key="3">
    <source>
        <dbReference type="ARBA" id="ARBA00022618"/>
    </source>
</evidence>
<dbReference type="NCBIfam" id="NF010693">
    <property type="entry name" value="PRK14093.1"/>
    <property type="match status" value="1"/>
</dbReference>
<dbReference type="GO" id="GO:0047480">
    <property type="term" value="F:UDP-N-acetylmuramoyl-tripeptide-D-alanyl-D-alanine ligase activity"/>
    <property type="evidence" value="ECO:0007669"/>
    <property type="project" value="UniProtKB-UniRule"/>
</dbReference>
<evidence type="ECO:0000256" key="5">
    <source>
        <dbReference type="ARBA" id="ARBA00022840"/>
    </source>
</evidence>
<sequence>MGASNVIWSAKEAAAATGGEVFADWTATGVSIDSRTVKPGELFIAISGDNGDGHAYVADAIKKGAAAAIVSAKVEGVSDEKLLIVADTFRAMQDLGKAARARTGATVIGVTGSVGKTGTKELLAAAFGALGQTHASIKSYNNHWGVPLTLSNMNAGSDYGIFEMGMNHTGEITPLSEQVRPHISIITTIEPVHVGNFDNGIEGIAAAKAEILDGMEKGAKIILNRDNDWFDYLQSAAMKKGVEVFSFGESEGADARLVACIEASNGSRVTAMVGDEQVDYILQIAGRHVAMNSLSVLMAVKLAGGDLQKAAKALSKLEPIQGRGKRETLDIGGQKNPVTLIDESYNASPASMRAAFKVLALIDPGRGGRRIAVLGDMLELGANAAQHHADLALPLKAANVDLVYTCGKMMKKLHESLPANQRGIHKDTSAELAQIVPDVLVPGDVVMVKGSLGSKMGTVVEALRSLPEMKKNKKEITG</sequence>
<dbReference type="Pfam" id="PF01225">
    <property type="entry name" value="Mur_ligase"/>
    <property type="match status" value="1"/>
</dbReference>
<reference evidence="15 16" key="1">
    <citation type="submission" date="2017-08" db="EMBL/GenBank/DDBJ databases">
        <title>Infants hospitalized years apart are colonized by the same room-sourced microbial strains.</title>
        <authorList>
            <person name="Brooks B."/>
            <person name="Olm M.R."/>
            <person name="Firek B.A."/>
            <person name="Baker R."/>
            <person name="Thomas B.C."/>
            <person name="Morowitz M.J."/>
            <person name="Banfield J.F."/>
        </authorList>
    </citation>
    <scope>NUCLEOTIDE SEQUENCE [LARGE SCALE GENOMIC DNA]</scope>
    <source>
        <strain evidence="15">S2_018_000_R2_104</strain>
    </source>
</reference>
<keyword evidence="2 10" id="KW-0436">Ligase</keyword>
<dbReference type="InterPro" id="IPR051046">
    <property type="entry name" value="MurCDEF_CellWall_CoF430Synth"/>
</dbReference>
<evidence type="ECO:0000259" key="12">
    <source>
        <dbReference type="Pfam" id="PF01225"/>
    </source>
</evidence>
<dbReference type="SUPFAM" id="SSF53623">
    <property type="entry name" value="MurD-like peptide ligases, catalytic domain"/>
    <property type="match status" value="1"/>
</dbReference>
<accession>A0A2W5A3T2</accession>
<dbReference type="GO" id="GO:0051301">
    <property type="term" value="P:cell division"/>
    <property type="evidence" value="ECO:0007669"/>
    <property type="project" value="UniProtKB-KW"/>
</dbReference>
<comment type="similarity">
    <text evidence="10">Belongs to the MurCDEF family. MurF subfamily.</text>
</comment>
<dbReference type="NCBIfam" id="TIGR01143">
    <property type="entry name" value="murF"/>
    <property type="match status" value="1"/>
</dbReference>
<name>A0A2W5A3T2_9BACT</name>
<dbReference type="Gene3D" id="3.40.1190.10">
    <property type="entry name" value="Mur-like, catalytic domain"/>
    <property type="match status" value="1"/>
</dbReference>
<dbReference type="GO" id="GO:0009252">
    <property type="term" value="P:peptidoglycan biosynthetic process"/>
    <property type="evidence" value="ECO:0007669"/>
    <property type="project" value="UniProtKB-UniRule"/>
</dbReference>
<comment type="pathway">
    <text evidence="10 11">Cell wall biogenesis; peptidoglycan biosynthesis.</text>
</comment>
<dbReference type="InterPro" id="IPR035911">
    <property type="entry name" value="MurE/MurF_N"/>
</dbReference>
<evidence type="ECO:0000256" key="4">
    <source>
        <dbReference type="ARBA" id="ARBA00022741"/>
    </source>
</evidence>
<keyword evidence="4 10" id="KW-0547">Nucleotide-binding</keyword>
<keyword evidence="9 10" id="KW-0961">Cell wall biogenesis/degradation</keyword>
<keyword evidence="6 10" id="KW-0133">Cell shape</keyword>
<evidence type="ECO:0000256" key="2">
    <source>
        <dbReference type="ARBA" id="ARBA00022598"/>
    </source>
</evidence>
<dbReference type="HAMAP" id="MF_02019">
    <property type="entry name" value="MurF"/>
    <property type="match status" value="1"/>
</dbReference>
<evidence type="ECO:0000259" key="14">
    <source>
        <dbReference type="Pfam" id="PF08245"/>
    </source>
</evidence>
<dbReference type="EMBL" id="QFNK01000073">
    <property type="protein sequence ID" value="PZO87099.1"/>
    <property type="molecule type" value="Genomic_DNA"/>
</dbReference>
<dbReference type="GO" id="GO:0008766">
    <property type="term" value="F:UDP-N-acetylmuramoylalanyl-D-glutamyl-2,6-diaminopimelate-D-alanyl-D-alanine ligase activity"/>
    <property type="evidence" value="ECO:0007669"/>
    <property type="project" value="RHEA"/>
</dbReference>
<keyword evidence="3 10" id="KW-0132">Cell division</keyword>
<dbReference type="PANTHER" id="PTHR43024">
    <property type="entry name" value="UDP-N-ACETYLMURAMOYL-TRIPEPTIDE--D-ALANYL-D-ALANINE LIGASE"/>
    <property type="match status" value="1"/>
</dbReference>
<dbReference type="InterPro" id="IPR013221">
    <property type="entry name" value="Mur_ligase_cen"/>
</dbReference>
<comment type="caution">
    <text evidence="15">The sequence shown here is derived from an EMBL/GenBank/DDBJ whole genome shotgun (WGS) entry which is preliminary data.</text>
</comment>
<comment type="subcellular location">
    <subcellularLocation>
        <location evidence="10 11">Cytoplasm</location>
    </subcellularLocation>
</comment>
<feature type="domain" description="Mur ligase C-terminal" evidence="13">
    <location>
        <begin position="333"/>
        <end position="451"/>
    </location>
</feature>
<dbReference type="AlphaFoldDB" id="A0A2W5A3T2"/>
<dbReference type="InterPro" id="IPR000713">
    <property type="entry name" value="Mur_ligase_N"/>
</dbReference>
<evidence type="ECO:0000256" key="11">
    <source>
        <dbReference type="RuleBase" id="RU004136"/>
    </source>
</evidence>
<dbReference type="GO" id="GO:0008360">
    <property type="term" value="P:regulation of cell shape"/>
    <property type="evidence" value="ECO:0007669"/>
    <property type="project" value="UniProtKB-KW"/>
</dbReference>
<dbReference type="EC" id="6.3.2.10" evidence="10 11"/>
<comment type="caution">
    <text evidence="10">Lacks conserved residue(s) required for the propagation of feature annotation.</text>
</comment>
<evidence type="ECO:0000256" key="6">
    <source>
        <dbReference type="ARBA" id="ARBA00022960"/>
    </source>
</evidence>
<evidence type="ECO:0000256" key="9">
    <source>
        <dbReference type="ARBA" id="ARBA00023316"/>
    </source>
</evidence>
<protein>
    <recommendedName>
        <fullName evidence="10 11">UDP-N-acetylmuramoyl-tripeptide--D-alanyl-D-alanine ligase</fullName>
        <ecNumber evidence="10 11">6.3.2.10</ecNumber>
    </recommendedName>
    <alternativeName>
        <fullName evidence="10">D-alanyl-D-alanine-adding enzyme</fullName>
    </alternativeName>
</protein>
<dbReference type="GO" id="GO:0005737">
    <property type="term" value="C:cytoplasm"/>
    <property type="evidence" value="ECO:0007669"/>
    <property type="project" value="UniProtKB-SubCell"/>
</dbReference>
<keyword evidence="7 10" id="KW-0573">Peptidoglycan synthesis</keyword>
<evidence type="ECO:0000256" key="7">
    <source>
        <dbReference type="ARBA" id="ARBA00022984"/>
    </source>
</evidence>
<dbReference type="Gene3D" id="3.90.190.20">
    <property type="entry name" value="Mur ligase, C-terminal domain"/>
    <property type="match status" value="1"/>
</dbReference>
<organism evidence="15 16">
    <name type="scientific">Micavibrio aeruginosavorus</name>
    <dbReference type="NCBI Taxonomy" id="349221"/>
    <lineage>
        <taxon>Bacteria</taxon>
        <taxon>Pseudomonadati</taxon>
        <taxon>Bdellovibrionota</taxon>
        <taxon>Bdellovibrionia</taxon>
        <taxon>Bdellovibrionales</taxon>
        <taxon>Pseudobdellovibrionaceae</taxon>
        <taxon>Micavibrio</taxon>
    </lineage>
</organism>